<gene>
    <name evidence="1" type="ORF">SAMN05216282_105185</name>
</gene>
<accession>A0A1G9BH88</accession>
<dbReference type="Gene3D" id="3.40.50.1820">
    <property type="entry name" value="alpha/beta hydrolase"/>
    <property type="match status" value="1"/>
</dbReference>
<dbReference type="SUPFAM" id="SSF53474">
    <property type="entry name" value="alpha/beta-Hydrolases"/>
    <property type="match status" value="1"/>
</dbReference>
<dbReference type="EMBL" id="FNFU01000005">
    <property type="protein sequence ID" value="SDK38888.1"/>
    <property type="molecule type" value="Genomic_DNA"/>
</dbReference>
<evidence type="ECO:0000313" key="2">
    <source>
        <dbReference type="Proteomes" id="UP000198701"/>
    </source>
</evidence>
<dbReference type="RefSeq" id="WP_092322726.1">
    <property type="nucleotide sequence ID" value="NZ_FNFU01000005.1"/>
</dbReference>
<organism evidence="1 2">
    <name type="scientific">Cryobacterium psychrotolerans</name>
    <dbReference type="NCBI Taxonomy" id="386301"/>
    <lineage>
        <taxon>Bacteria</taxon>
        <taxon>Bacillati</taxon>
        <taxon>Actinomycetota</taxon>
        <taxon>Actinomycetes</taxon>
        <taxon>Micrococcales</taxon>
        <taxon>Microbacteriaceae</taxon>
        <taxon>Cryobacterium</taxon>
    </lineage>
</organism>
<keyword evidence="2" id="KW-1185">Reference proteome</keyword>
<protein>
    <recommendedName>
        <fullName evidence="3">Alpha/beta hydrolase</fullName>
    </recommendedName>
</protein>
<reference evidence="1 2" key="1">
    <citation type="submission" date="2016-10" db="EMBL/GenBank/DDBJ databases">
        <authorList>
            <person name="de Groot N.N."/>
        </authorList>
    </citation>
    <scope>NUCLEOTIDE SEQUENCE [LARGE SCALE GENOMIC DNA]</scope>
    <source>
        <strain evidence="1 2">CGMCC 1.5382</strain>
    </source>
</reference>
<dbReference type="OrthoDB" id="4790882at2"/>
<dbReference type="STRING" id="386301.SAMN05216282_105185"/>
<proteinExistence type="predicted"/>
<name>A0A1G9BH88_9MICO</name>
<dbReference type="Proteomes" id="UP000198701">
    <property type="component" value="Unassembled WGS sequence"/>
</dbReference>
<dbReference type="InterPro" id="IPR029058">
    <property type="entry name" value="AB_hydrolase_fold"/>
</dbReference>
<dbReference type="AlphaFoldDB" id="A0A1G9BH88"/>
<sequence length="488" mass="49187">MNGDDAPGALVLSGGGTTMVSTDALLAQAARLALLRADARDWQARLERIRALEALPAPAWSAEDPGLAVFAARQTIDAVEARSGELAESLVVAAEAYGQADRTAAMLARMTGAWLGHSLGRLAPLVFAAAIPAATAGAVAWLLGGLLRRDAPGTARSRGPGTARSPGPDVAGLWIGDPRLLANPAVVALVRVLVSSVDDVAAGAVGVPFPVSAALGDEGAGLFGVTTTAAGTLAVARSIGMLRETPVTVTRVGKPRPARPPGGFADLAARIPRVSTGGPQVRIERYGGAADAAWLVYIGGTAEWSPVSAGEPWDMTSNITAVAEQGAGSYRAVVQAMHEAGIRPTDAVIPVGHSQGGLVAAQLAAAGEFNTVAVATFGAPVAKVPVPPGLPVIAVEHSEDLVPALGGAARDAAARLTVSRELYADAAVPASPLPAHGLVTYRETARMIDASPAPALADFRTLLAATVGTAPGVASRWRGTRSGSSGAQ</sequence>
<evidence type="ECO:0008006" key="3">
    <source>
        <dbReference type="Google" id="ProtNLM"/>
    </source>
</evidence>
<evidence type="ECO:0000313" key="1">
    <source>
        <dbReference type="EMBL" id="SDK38888.1"/>
    </source>
</evidence>